<sequence>MLQLELPQGTWCYERYGSGSPVLLLHGLGSARQDWQAQWLALSQHYLVICVDLPGHGEGRRLLQRTPLPALADELAAFIDALALGPCAVVGMSMGGMYGFELLAQRPDLVTRFVAINTAPHFPVDTWQIRSKLWLRERLVRWFGLSALASSLAKKLFPYPQQAALREQLIARISANRMPDYLHALQAFPGWSALPRLAGLNTPILVVSGDRDYTPLAFKRAYVAELANARLEVIADSGHATPLDQPEALNQLILSFLAEPLPLKSPAA</sequence>
<dbReference type="InterPro" id="IPR050266">
    <property type="entry name" value="AB_hydrolase_sf"/>
</dbReference>
<dbReference type="Pfam" id="PF00561">
    <property type="entry name" value="Abhydrolase_1"/>
    <property type="match status" value="1"/>
</dbReference>
<dbReference type="Gene3D" id="3.40.50.1820">
    <property type="entry name" value="alpha/beta hydrolase"/>
    <property type="match status" value="1"/>
</dbReference>
<dbReference type="Proteomes" id="UP000185766">
    <property type="component" value="Unassembled WGS sequence"/>
</dbReference>
<dbReference type="InterPro" id="IPR029058">
    <property type="entry name" value="AB_hydrolase_fold"/>
</dbReference>
<dbReference type="STRING" id="1429083.GCA_001885685_02458"/>
<evidence type="ECO:0000313" key="2">
    <source>
        <dbReference type="EMBL" id="SEK20695.1"/>
    </source>
</evidence>
<dbReference type="PANTHER" id="PTHR43798:SF33">
    <property type="entry name" value="HYDROLASE, PUTATIVE (AFU_ORTHOLOGUE AFUA_2G14860)-RELATED"/>
    <property type="match status" value="1"/>
</dbReference>
<dbReference type="SUPFAM" id="SSF53474">
    <property type="entry name" value="alpha/beta-Hydrolases"/>
    <property type="match status" value="1"/>
</dbReference>
<dbReference type="InterPro" id="IPR000073">
    <property type="entry name" value="AB_hydrolase_1"/>
</dbReference>
<reference evidence="2 3" key="1">
    <citation type="submission" date="2016-10" db="EMBL/GenBank/DDBJ databases">
        <authorList>
            <person name="de Groot N.N."/>
        </authorList>
    </citation>
    <scope>NUCLEOTIDE SEQUENCE [LARGE SCALE GENOMIC DNA]</scope>
    <source>
        <strain evidence="2 3">JCM 19513</strain>
    </source>
</reference>
<evidence type="ECO:0000313" key="3">
    <source>
        <dbReference type="Proteomes" id="UP000185766"/>
    </source>
</evidence>
<gene>
    <name evidence="2" type="ORF">SAMN05216214_10197</name>
</gene>
<dbReference type="AlphaFoldDB" id="A0A1H7FBU3"/>
<evidence type="ECO:0000259" key="1">
    <source>
        <dbReference type="Pfam" id="PF00561"/>
    </source>
</evidence>
<dbReference type="GO" id="GO:0016020">
    <property type="term" value="C:membrane"/>
    <property type="evidence" value="ECO:0007669"/>
    <property type="project" value="TreeGrafter"/>
</dbReference>
<accession>A0A1H7FBU3</accession>
<organism evidence="2 3">
    <name type="scientific">Atopomonas hussainii</name>
    <dbReference type="NCBI Taxonomy" id="1429083"/>
    <lineage>
        <taxon>Bacteria</taxon>
        <taxon>Pseudomonadati</taxon>
        <taxon>Pseudomonadota</taxon>
        <taxon>Gammaproteobacteria</taxon>
        <taxon>Pseudomonadales</taxon>
        <taxon>Pseudomonadaceae</taxon>
        <taxon>Atopomonas</taxon>
    </lineage>
</organism>
<feature type="domain" description="AB hydrolase-1" evidence="1">
    <location>
        <begin position="21"/>
        <end position="244"/>
    </location>
</feature>
<proteinExistence type="predicted"/>
<dbReference type="RefSeq" id="WP_074864036.1">
    <property type="nucleotide sequence ID" value="NZ_FOAS01000001.1"/>
</dbReference>
<dbReference type="EMBL" id="FOAS01000001">
    <property type="protein sequence ID" value="SEK20695.1"/>
    <property type="molecule type" value="Genomic_DNA"/>
</dbReference>
<dbReference type="PANTHER" id="PTHR43798">
    <property type="entry name" value="MONOACYLGLYCEROL LIPASE"/>
    <property type="match status" value="1"/>
</dbReference>
<keyword evidence="3" id="KW-1185">Reference proteome</keyword>
<protein>
    <submittedName>
        <fullName evidence="2">Pimeloyl-ACP methyl ester carboxylesterase</fullName>
    </submittedName>
</protein>
<name>A0A1H7FBU3_9GAMM</name>